<dbReference type="GO" id="GO:0003700">
    <property type="term" value="F:DNA-binding transcription factor activity"/>
    <property type="evidence" value="ECO:0007669"/>
    <property type="project" value="InterPro"/>
</dbReference>
<reference evidence="6 7" key="1">
    <citation type="submission" date="2017-08" db="EMBL/GenBank/DDBJ databases">
        <title>Substantial Increase in Enzyme Production by Combined Drug-Resistance Mutations in Paenibacillus agaridevorans.</title>
        <authorList>
            <person name="Tanaka Y."/>
            <person name="Funane K."/>
            <person name="Hosaka T."/>
            <person name="Shiwa Y."/>
            <person name="Fujita N."/>
            <person name="Miyazaki T."/>
            <person name="Yoshikawa H."/>
            <person name="Murakami K."/>
            <person name="Kasahara K."/>
            <person name="Inaoka T."/>
            <person name="Hiraga Y."/>
            <person name="Ochi K."/>
        </authorList>
    </citation>
    <scope>NUCLEOTIDE SEQUENCE [LARGE SCALE GENOMIC DNA]</scope>
    <source>
        <strain evidence="6 7">T-3040</strain>
    </source>
</reference>
<dbReference type="InterPro" id="IPR005119">
    <property type="entry name" value="LysR_subst-bd"/>
</dbReference>
<keyword evidence="3" id="KW-0238">DNA-binding</keyword>
<organism evidence="6 7">
    <name type="scientific">Paenibacillus agaridevorans</name>
    <dbReference type="NCBI Taxonomy" id="171404"/>
    <lineage>
        <taxon>Bacteria</taxon>
        <taxon>Bacillati</taxon>
        <taxon>Bacillota</taxon>
        <taxon>Bacilli</taxon>
        <taxon>Bacillales</taxon>
        <taxon>Paenibacillaceae</taxon>
        <taxon>Paenibacillus</taxon>
    </lineage>
</organism>
<dbReference type="InterPro" id="IPR036388">
    <property type="entry name" value="WH-like_DNA-bd_sf"/>
</dbReference>
<comment type="caution">
    <text evidence="6">The sequence shown here is derived from an EMBL/GenBank/DDBJ whole genome shotgun (WGS) entry which is preliminary data.</text>
</comment>
<keyword evidence="4" id="KW-0804">Transcription</keyword>
<dbReference type="InterPro" id="IPR036390">
    <property type="entry name" value="WH_DNA-bd_sf"/>
</dbReference>
<evidence type="ECO:0000313" key="7">
    <source>
        <dbReference type="Proteomes" id="UP000245202"/>
    </source>
</evidence>
<evidence type="ECO:0000256" key="4">
    <source>
        <dbReference type="ARBA" id="ARBA00023163"/>
    </source>
</evidence>
<comment type="similarity">
    <text evidence="1">Belongs to the LysR transcriptional regulatory family.</text>
</comment>
<keyword evidence="2" id="KW-0805">Transcription regulation</keyword>
<proteinExistence type="inferred from homology"/>
<dbReference type="PANTHER" id="PTHR30126">
    <property type="entry name" value="HTH-TYPE TRANSCRIPTIONAL REGULATOR"/>
    <property type="match status" value="1"/>
</dbReference>
<dbReference type="PRINTS" id="PR00039">
    <property type="entry name" value="HTHLYSR"/>
</dbReference>
<dbReference type="PROSITE" id="PS50931">
    <property type="entry name" value="HTH_LYSR"/>
    <property type="match status" value="1"/>
</dbReference>
<dbReference type="EMBL" id="BDQX01000208">
    <property type="protein sequence ID" value="GBG09272.1"/>
    <property type="molecule type" value="Genomic_DNA"/>
</dbReference>
<dbReference type="PANTHER" id="PTHR30126:SF64">
    <property type="entry name" value="HTH-TYPE TRANSCRIPTIONAL REGULATOR CITR"/>
    <property type="match status" value="1"/>
</dbReference>
<evidence type="ECO:0000259" key="5">
    <source>
        <dbReference type="PROSITE" id="PS50931"/>
    </source>
</evidence>
<dbReference type="FunFam" id="1.10.10.10:FF:000001">
    <property type="entry name" value="LysR family transcriptional regulator"/>
    <property type="match status" value="1"/>
</dbReference>
<feature type="domain" description="HTH lysR-type" evidence="5">
    <location>
        <begin position="9"/>
        <end position="60"/>
    </location>
</feature>
<dbReference type="SUPFAM" id="SSF46785">
    <property type="entry name" value="Winged helix' DNA-binding domain"/>
    <property type="match status" value="1"/>
</dbReference>
<keyword evidence="7" id="KW-1185">Reference proteome</keyword>
<dbReference type="SUPFAM" id="SSF53850">
    <property type="entry name" value="Periplasmic binding protein-like II"/>
    <property type="match status" value="1"/>
</dbReference>
<protein>
    <submittedName>
        <fullName evidence="6">LysR family transcriptional regulator</fullName>
    </submittedName>
</protein>
<accession>A0A2R5ERG4</accession>
<name>A0A2R5ERG4_9BACL</name>
<dbReference type="Gene3D" id="3.40.190.290">
    <property type="match status" value="1"/>
</dbReference>
<evidence type="ECO:0000256" key="3">
    <source>
        <dbReference type="ARBA" id="ARBA00023125"/>
    </source>
</evidence>
<evidence type="ECO:0000313" key="6">
    <source>
        <dbReference type="EMBL" id="GBG09272.1"/>
    </source>
</evidence>
<dbReference type="Proteomes" id="UP000245202">
    <property type="component" value="Unassembled WGS sequence"/>
</dbReference>
<dbReference type="Gene3D" id="1.10.10.10">
    <property type="entry name" value="Winged helix-like DNA-binding domain superfamily/Winged helix DNA-binding domain"/>
    <property type="match status" value="1"/>
</dbReference>
<dbReference type="InterPro" id="IPR000847">
    <property type="entry name" value="LysR_HTH_N"/>
</dbReference>
<dbReference type="RefSeq" id="WP_087567344.1">
    <property type="nucleotide sequence ID" value="NZ_BDQX01000208.1"/>
</dbReference>
<evidence type="ECO:0000256" key="1">
    <source>
        <dbReference type="ARBA" id="ARBA00009437"/>
    </source>
</evidence>
<dbReference type="Pfam" id="PF03466">
    <property type="entry name" value="LysR_substrate"/>
    <property type="match status" value="1"/>
</dbReference>
<evidence type="ECO:0000256" key="2">
    <source>
        <dbReference type="ARBA" id="ARBA00023015"/>
    </source>
</evidence>
<sequence>MVSHTEWYRIFLYAAEASNLTKAAQQLHMTQPSVSYAIKQLEETLGVTLFNRLPKGVQLTEEGKVLYRHVRLAFEELGAAERHMNNLRQLHEGIVRIGANGAIIRDSVLPALDAFQDRYPDIHIQLIQDQSSSIVDRLKKGELDLGFVHLPVSDDEIEIVASRISPYCVVAGTAFEEYADRPLSAEQLTKLPLLLLSTGSSTRKYVERWFQSQGMEAKADFELSSLDMLAEFAERGYGVTFLPRAFIASGISRRSLLELRTEVPLPDRQIGIAARKQAPLSIAAESFRDLLRAQQ</sequence>
<gene>
    <name evidence="6" type="ORF">PAT3040_03914</name>
</gene>
<dbReference type="GO" id="GO:0000976">
    <property type="term" value="F:transcription cis-regulatory region binding"/>
    <property type="evidence" value="ECO:0007669"/>
    <property type="project" value="TreeGrafter"/>
</dbReference>
<dbReference type="CDD" id="cd05466">
    <property type="entry name" value="PBP2_LTTR_substrate"/>
    <property type="match status" value="1"/>
</dbReference>
<dbReference type="AlphaFoldDB" id="A0A2R5ERG4"/>
<dbReference type="Pfam" id="PF00126">
    <property type="entry name" value="HTH_1"/>
    <property type="match status" value="1"/>
</dbReference>